<feature type="non-terminal residue" evidence="1">
    <location>
        <position position="1"/>
    </location>
</feature>
<dbReference type="AlphaFoldDB" id="A0A9J5XS52"/>
<name>A0A9J5XS52_SOLCO</name>
<evidence type="ECO:0000313" key="1">
    <source>
        <dbReference type="EMBL" id="KAG5589976.1"/>
    </source>
</evidence>
<proteinExistence type="predicted"/>
<protein>
    <submittedName>
        <fullName evidence="1">Uncharacterized protein</fullName>
    </submittedName>
</protein>
<keyword evidence="2" id="KW-1185">Reference proteome</keyword>
<gene>
    <name evidence="1" type="ORF">H5410_040490</name>
</gene>
<accession>A0A9J5XS52</accession>
<dbReference type="Proteomes" id="UP000824120">
    <property type="component" value="Chromosome 8"/>
</dbReference>
<evidence type="ECO:0000313" key="2">
    <source>
        <dbReference type="Proteomes" id="UP000824120"/>
    </source>
</evidence>
<dbReference type="EMBL" id="JACXVP010000008">
    <property type="protein sequence ID" value="KAG5589976.1"/>
    <property type="molecule type" value="Genomic_DNA"/>
</dbReference>
<comment type="caution">
    <text evidence="1">The sequence shown here is derived from an EMBL/GenBank/DDBJ whole genome shotgun (WGS) entry which is preliminary data.</text>
</comment>
<organism evidence="1 2">
    <name type="scientific">Solanum commersonii</name>
    <name type="common">Commerson's wild potato</name>
    <name type="synonym">Commerson's nightshade</name>
    <dbReference type="NCBI Taxonomy" id="4109"/>
    <lineage>
        <taxon>Eukaryota</taxon>
        <taxon>Viridiplantae</taxon>
        <taxon>Streptophyta</taxon>
        <taxon>Embryophyta</taxon>
        <taxon>Tracheophyta</taxon>
        <taxon>Spermatophyta</taxon>
        <taxon>Magnoliopsida</taxon>
        <taxon>eudicotyledons</taxon>
        <taxon>Gunneridae</taxon>
        <taxon>Pentapetalae</taxon>
        <taxon>asterids</taxon>
        <taxon>lamiids</taxon>
        <taxon>Solanales</taxon>
        <taxon>Solanaceae</taxon>
        <taxon>Solanoideae</taxon>
        <taxon>Solaneae</taxon>
        <taxon>Solanum</taxon>
    </lineage>
</organism>
<sequence length="194" mass="22119">HLSTIVELELAFEASIVNLRIFANAKRNKATEKTKKRRPEDRLNHWASHQMAIVSPNVPMCQALKEKIKSAIKMSSCAISPKVTELEVAEVQSKKTMELTKGQIAEWIGDPDLLRRIVFRSTSLRAEVANATLPLCFWLARERGFETKITDLMLERVNSKPFFTHSARESEWTKVKASLNCCLLVFERNQFDSG</sequence>
<reference evidence="1 2" key="1">
    <citation type="submission" date="2020-09" db="EMBL/GenBank/DDBJ databases">
        <title>De no assembly of potato wild relative species, Solanum commersonii.</title>
        <authorList>
            <person name="Cho K."/>
        </authorList>
    </citation>
    <scope>NUCLEOTIDE SEQUENCE [LARGE SCALE GENOMIC DNA]</scope>
    <source>
        <strain evidence="1">LZ3.2</strain>
        <tissue evidence="1">Leaf</tissue>
    </source>
</reference>